<dbReference type="InterPro" id="IPR011992">
    <property type="entry name" value="EF-hand-dom_pair"/>
</dbReference>
<dbReference type="GeneID" id="27685503"/>
<dbReference type="RefSeq" id="XP_016610826.1">
    <property type="nucleotide sequence ID" value="XM_016750179.1"/>
</dbReference>
<accession>A0A0L0HNW7</accession>
<feature type="region of interest" description="Disordered" evidence="2">
    <location>
        <begin position="188"/>
        <end position="210"/>
    </location>
</feature>
<dbReference type="AlphaFoldDB" id="A0A0L0HNW7"/>
<evidence type="ECO:0000256" key="2">
    <source>
        <dbReference type="SAM" id="MobiDB-lite"/>
    </source>
</evidence>
<dbReference type="OrthoDB" id="1716625at2759"/>
<dbReference type="InterPro" id="IPR000261">
    <property type="entry name" value="EH_dom"/>
</dbReference>
<keyword evidence="5" id="KW-1185">Reference proteome</keyword>
<evidence type="ECO:0000313" key="4">
    <source>
        <dbReference type="EMBL" id="KND02787.1"/>
    </source>
</evidence>
<organism evidence="4 5">
    <name type="scientific">Spizellomyces punctatus (strain DAOM BR117)</name>
    <dbReference type="NCBI Taxonomy" id="645134"/>
    <lineage>
        <taxon>Eukaryota</taxon>
        <taxon>Fungi</taxon>
        <taxon>Fungi incertae sedis</taxon>
        <taxon>Chytridiomycota</taxon>
        <taxon>Chytridiomycota incertae sedis</taxon>
        <taxon>Chytridiomycetes</taxon>
        <taxon>Spizellomycetales</taxon>
        <taxon>Spizellomycetaceae</taxon>
        <taxon>Spizellomyces</taxon>
    </lineage>
</organism>
<dbReference type="Pfam" id="PF12763">
    <property type="entry name" value="EH"/>
    <property type="match status" value="1"/>
</dbReference>
<sequence length="234" mass="26712">MSQDFDWYISPADRFAAETQFAKYSGDEDEVALNQLEPLFQLSRLSVEEFSQIWQLIDIRMAQKINKEQFVYFAHVLNTRRKGKPLPIGIPLDMKEAFLKEPKESSRPYVRNTTDNIRDLGVNRNKSAKELEEELEQVEADIRSARGESSLAAERLEELKQAKDESVHLADYKRRQLAGLREEVSQLRSSLQAPGSASSGGGGQRMEELLSKLAAEKQLLENRRAEVQRSLNTL</sequence>
<feature type="domain" description="EH" evidence="3">
    <location>
        <begin position="13"/>
        <end position="105"/>
    </location>
</feature>
<keyword evidence="1" id="KW-0175">Coiled coil</keyword>
<dbReference type="SMART" id="SM00027">
    <property type="entry name" value="EH"/>
    <property type="match status" value="1"/>
</dbReference>
<dbReference type="Proteomes" id="UP000053201">
    <property type="component" value="Unassembled WGS sequence"/>
</dbReference>
<proteinExistence type="predicted"/>
<dbReference type="Gene3D" id="1.10.238.10">
    <property type="entry name" value="EF-hand"/>
    <property type="match status" value="1"/>
</dbReference>
<reference evidence="4 5" key="1">
    <citation type="submission" date="2009-08" db="EMBL/GenBank/DDBJ databases">
        <title>The Genome Sequence of Spizellomyces punctatus strain DAOM BR117.</title>
        <authorList>
            <consortium name="The Broad Institute Genome Sequencing Platform"/>
            <person name="Russ C."/>
            <person name="Cuomo C."/>
            <person name="Shea T."/>
            <person name="Young S.K."/>
            <person name="Zeng Q."/>
            <person name="Koehrsen M."/>
            <person name="Haas B."/>
            <person name="Borodovsky M."/>
            <person name="Guigo R."/>
            <person name="Alvarado L."/>
            <person name="Berlin A."/>
            <person name="Bochicchio J."/>
            <person name="Borenstein D."/>
            <person name="Chapman S."/>
            <person name="Chen Z."/>
            <person name="Engels R."/>
            <person name="Freedman E."/>
            <person name="Gellesch M."/>
            <person name="Goldberg J."/>
            <person name="Griggs A."/>
            <person name="Gujja S."/>
            <person name="Heiman D."/>
            <person name="Hepburn T."/>
            <person name="Howarth C."/>
            <person name="Jen D."/>
            <person name="Larson L."/>
            <person name="Lewis B."/>
            <person name="Mehta T."/>
            <person name="Park D."/>
            <person name="Pearson M."/>
            <person name="Roberts A."/>
            <person name="Saif S."/>
            <person name="Shenoy N."/>
            <person name="Sisk P."/>
            <person name="Stolte C."/>
            <person name="Sykes S."/>
            <person name="Thomson T."/>
            <person name="Walk T."/>
            <person name="White J."/>
            <person name="Yandava C."/>
            <person name="Burger G."/>
            <person name="Gray M.W."/>
            <person name="Holland P.W.H."/>
            <person name="King N."/>
            <person name="Lang F.B.F."/>
            <person name="Roger A.J."/>
            <person name="Ruiz-Trillo I."/>
            <person name="Lander E."/>
            <person name="Nusbaum C."/>
        </authorList>
    </citation>
    <scope>NUCLEOTIDE SEQUENCE [LARGE SCALE GENOMIC DNA]</scope>
    <source>
        <strain evidence="4 5">DAOM BR117</strain>
    </source>
</reference>
<dbReference type="PROSITE" id="PS50031">
    <property type="entry name" value="EH"/>
    <property type="match status" value="1"/>
</dbReference>
<protein>
    <recommendedName>
        <fullName evidence="3">EH domain-containing protein</fullName>
    </recommendedName>
</protein>
<dbReference type="SUPFAM" id="SSF47473">
    <property type="entry name" value="EF-hand"/>
    <property type="match status" value="1"/>
</dbReference>
<evidence type="ECO:0000259" key="3">
    <source>
        <dbReference type="PROSITE" id="PS50031"/>
    </source>
</evidence>
<evidence type="ECO:0000256" key="1">
    <source>
        <dbReference type="SAM" id="Coils"/>
    </source>
</evidence>
<name>A0A0L0HNW7_SPIPD</name>
<feature type="coiled-coil region" evidence="1">
    <location>
        <begin position="121"/>
        <end position="162"/>
    </location>
</feature>
<dbReference type="VEuPathDB" id="FungiDB:SPPG_01869"/>
<dbReference type="EMBL" id="KQ257452">
    <property type="protein sequence ID" value="KND02787.1"/>
    <property type="molecule type" value="Genomic_DNA"/>
</dbReference>
<gene>
    <name evidence="4" type="ORF">SPPG_01869</name>
</gene>
<evidence type="ECO:0000313" key="5">
    <source>
        <dbReference type="Proteomes" id="UP000053201"/>
    </source>
</evidence>